<dbReference type="Proteomes" id="UP000469558">
    <property type="component" value="Unassembled WGS sequence"/>
</dbReference>
<comment type="caution">
    <text evidence="2">The sequence shown here is derived from an EMBL/GenBank/DDBJ whole genome shotgun (WGS) entry which is preliminary data.</text>
</comment>
<dbReference type="InterPro" id="IPR038883">
    <property type="entry name" value="AN11006-like"/>
</dbReference>
<dbReference type="AlphaFoldDB" id="A0A8T9CIG1"/>
<dbReference type="PANTHER" id="PTHR42085">
    <property type="entry name" value="F-BOX DOMAIN-CONTAINING PROTEIN"/>
    <property type="match status" value="1"/>
</dbReference>
<dbReference type="PANTHER" id="PTHR42085:SF2">
    <property type="entry name" value="F-BOX DOMAIN-CONTAINING PROTEIN"/>
    <property type="match status" value="1"/>
</dbReference>
<organism evidence="2 3">
    <name type="scientific">Lachnellula suecica</name>
    <dbReference type="NCBI Taxonomy" id="602035"/>
    <lineage>
        <taxon>Eukaryota</taxon>
        <taxon>Fungi</taxon>
        <taxon>Dikarya</taxon>
        <taxon>Ascomycota</taxon>
        <taxon>Pezizomycotina</taxon>
        <taxon>Leotiomycetes</taxon>
        <taxon>Helotiales</taxon>
        <taxon>Lachnaceae</taxon>
        <taxon>Lachnellula</taxon>
    </lineage>
</organism>
<evidence type="ECO:0000313" key="2">
    <source>
        <dbReference type="EMBL" id="TVY84972.1"/>
    </source>
</evidence>
<feature type="domain" description="Probable treble clef zinc finger fungi" evidence="1">
    <location>
        <begin position="65"/>
        <end position="97"/>
    </location>
</feature>
<evidence type="ECO:0000313" key="3">
    <source>
        <dbReference type="Proteomes" id="UP000469558"/>
    </source>
</evidence>
<dbReference type="Pfam" id="PF26648">
    <property type="entry name" value="zf_Tbcl_4"/>
    <property type="match status" value="1"/>
</dbReference>
<proteinExistence type="predicted"/>
<evidence type="ECO:0000259" key="1">
    <source>
        <dbReference type="Pfam" id="PF26648"/>
    </source>
</evidence>
<gene>
    <name evidence="2" type="primary">somA_0</name>
    <name evidence="2" type="ORF">LSUE1_G000849</name>
</gene>
<sequence length="496" mass="57541">MATSTLPAVSQAQLASHLQTCILHDREPLHRCSGKYKKGAVRTSDSNRNMMPTCKVHHDQQKLMAWCRAPLSCGFECRRIYEWKAHEFPLCAEHYHQTQPCYLLKIPIEMRLRIWGYLLPDAEVPAKRGFTYGGGNGENTFRFHPSILRVSRQISEEGLSVLYGTRVFNVDFDGHRLSMCNMPAHASFPQQLQHQDNHALQDYQMQMMLLEQQNKKRLMRARLQQDTAVFGTSHSVATRGSLESTPTVTDPIWVPPLATRNFDLIQSFRIQIVFAFPGQPHSADADDKAIESKLYDYTDHLHRLIGRLCLTQKPIVNLQVEIRFENNPELTRELAFSSAQILLRPFRRLRNVLKPAVRSIVMMNTNYADIELLPTINTNAVDMNFASYVEYWFKDLSSNEETFEEPPVFHAYWQLKKLLSNIKQHCYNQPRLEEFEELLRAARIVREDDNLPQFRMIWDRVVNVWFDYLAYEKEFQAGVAAEIDGVYGLLMVVRGT</sequence>
<keyword evidence="3" id="KW-1185">Reference proteome</keyword>
<dbReference type="InterPro" id="IPR058252">
    <property type="entry name" value="zf_Tbcl_4"/>
</dbReference>
<accession>A0A8T9CIG1</accession>
<protein>
    <submittedName>
        <fullName evidence="2">Transcriptional activator somA</fullName>
    </submittedName>
</protein>
<dbReference type="OrthoDB" id="5600002at2759"/>
<name>A0A8T9CIG1_9HELO</name>
<reference evidence="2 3" key="1">
    <citation type="submission" date="2018-05" db="EMBL/GenBank/DDBJ databases">
        <title>Genome sequencing and assembly of the regulated plant pathogen Lachnellula willkommii and related sister species for the development of diagnostic species identification markers.</title>
        <authorList>
            <person name="Giroux E."/>
            <person name="Bilodeau G."/>
        </authorList>
    </citation>
    <scope>NUCLEOTIDE SEQUENCE [LARGE SCALE GENOMIC DNA]</scope>
    <source>
        <strain evidence="2 3">CBS 268.59</strain>
    </source>
</reference>
<dbReference type="EMBL" id="QGMK01000040">
    <property type="protein sequence ID" value="TVY84972.1"/>
    <property type="molecule type" value="Genomic_DNA"/>
</dbReference>